<comment type="similarity">
    <text evidence="7">Belongs to the binding-protein-dependent transport system permease family.</text>
</comment>
<keyword evidence="5 7" id="KW-1133">Transmembrane helix</keyword>
<dbReference type="AlphaFoldDB" id="A0A5C0AY04"/>
<reference evidence="9 10" key="1">
    <citation type="submission" date="2019-08" db="EMBL/GenBank/DDBJ databases">
        <title>Amphibian skin-associated Pigmentiphaga: genome sequence and occurrence across geography and hosts.</title>
        <authorList>
            <person name="Bletz M.C."/>
            <person name="Bunk B."/>
            <person name="Sproeer C."/>
            <person name="Biwer P."/>
            <person name="Reiter S."/>
            <person name="Rabemananjara F.C.E."/>
            <person name="Schulz S."/>
            <person name="Overmann J."/>
            <person name="Vences M."/>
        </authorList>
    </citation>
    <scope>NUCLEOTIDE SEQUENCE [LARGE SCALE GENOMIC DNA]</scope>
    <source>
        <strain evidence="9 10">Mada1488</strain>
    </source>
</reference>
<dbReference type="PANTHER" id="PTHR43163:SF9">
    <property type="entry name" value="ABC TRANSPORTER PERMEASE PROTEIN"/>
    <property type="match status" value="1"/>
</dbReference>
<dbReference type="EMBL" id="CP043046">
    <property type="protein sequence ID" value="QEI07372.1"/>
    <property type="molecule type" value="Genomic_DNA"/>
</dbReference>
<feature type="transmembrane region" description="Helical" evidence="7">
    <location>
        <begin position="12"/>
        <end position="30"/>
    </location>
</feature>
<dbReference type="CDD" id="cd06261">
    <property type="entry name" value="TM_PBP2"/>
    <property type="match status" value="1"/>
</dbReference>
<evidence type="ECO:0000256" key="4">
    <source>
        <dbReference type="ARBA" id="ARBA00022692"/>
    </source>
</evidence>
<comment type="subcellular location">
    <subcellularLocation>
        <location evidence="1 7">Cell membrane</location>
        <topology evidence="1 7">Multi-pass membrane protein</topology>
    </subcellularLocation>
</comment>
<evidence type="ECO:0000259" key="8">
    <source>
        <dbReference type="PROSITE" id="PS50928"/>
    </source>
</evidence>
<keyword evidence="3" id="KW-1003">Cell membrane</keyword>
<evidence type="ECO:0000313" key="9">
    <source>
        <dbReference type="EMBL" id="QEI07372.1"/>
    </source>
</evidence>
<dbReference type="Gene3D" id="1.10.3720.10">
    <property type="entry name" value="MetI-like"/>
    <property type="match status" value="1"/>
</dbReference>
<feature type="domain" description="ABC transmembrane type-1" evidence="8">
    <location>
        <begin position="97"/>
        <end position="308"/>
    </location>
</feature>
<evidence type="ECO:0000256" key="6">
    <source>
        <dbReference type="ARBA" id="ARBA00023136"/>
    </source>
</evidence>
<keyword evidence="2 7" id="KW-0813">Transport</keyword>
<keyword evidence="6 7" id="KW-0472">Membrane</keyword>
<dbReference type="InterPro" id="IPR045621">
    <property type="entry name" value="BPD_transp_1_N"/>
</dbReference>
<accession>A0A5C0AY04</accession>
<dbReference type="Pfam" id="PF00528">
    <property type="entry name" value="BPD_transp_1"/>
    <property type="match status" value="1"/>
</dbReference>
<evidence type="ECO:0000256" key="3">
    <source>
        <dbReference type="ARBA" id="ARBA00022475"/>
    </source>
</evidence>
<keyword evidence="4 7" id="KW-0812">Transmembrane</keyword>
<feature type="transmembrane region" description="Helical" evidence="7">
    <location>
        <begin position="99"/>
        <end position="120"/>
    </location>
</feature>
<dbReference type="Proteomes" id="UP000325161">
    <property type="component" value="Chromosome"/>
</dbReference>
<dbReference type="Pfam" id="PF19300">
    <property type="entry name" value="BPD_transp_1_N"/>
    <property type="match status" value="1"/>
</dbReference>
<evidence type="ECO:0000256" key="5">
    <source>
        <dbReference type="ARBA" id="ARBA00022989"/>
    </source>
</evidence>
<feature type="transmembrane region" description="Helical" evidence="7">
    <location>
        <begin position="132"/>
        <end position="159"/>
    </location>
</feature>
<gene>
    <name evidence="9" type="ORF">FXN63_17125</name>
</gene>
<feature type="transmembrane region" description="Helical" evidence="7">
    <location>
        <begin position="289"/>
        <end position="312"/>
    </location>
</feature>
<evidence type="ECO:0000313" key="10">
    <source>
        <dbReference type="Proteomes" id="UP000325161"/>
    </source>
</evidence>
<dbReference type="SUPFAM" id="SSF161098">
    <property type="entry name" value="MetI-like"/>
    <property type="match status" value="1"/>
</dbReference>
<dbReference type="KEGG" id="pacr:FXN63_17125"/>
<feature type="transmembrane region" description="Helical" evidence="7">
    <location>
        <begin position="243"/>
        <end position="269"/>
    </location>
</feature>
<dbReference type="PANTHER" id="PTHR43163">
    <property type="entry name" value="DIPEPTIDE TRANSPORT SYSTEM PERMEASE PROTEIN DPPB-RELATED"/>
    <property type="match status" value="1"/>
</dbReference>
<dbReference type="GO" id="GO:0005886">
    <property type="term" value="C:plasma membrane"/>
    <property type="evidence" value="ECO:0007669"/>
    <property type="project" value="UniProtKB-SubCell"/>
</dbReference>
<feature type="transmembrane region" description="Helical" evidence="7">
    <location>
        <begin position="179"/>
        <end position="202"/>
    </location>
</feature>
<evidence type="ECO:0000256" key="2">
    <source>
        <dbReference type="ARBA" id="ARBA00022448"/>
    </source>
</evidence>
<evidence type="ECO:0000256" key="7">
    <source>
        <dbReference type="RuleBase" id="RU363032"/>
    </source>
</evidence>
<dbReference type="RefSeq" id="WP_148816419.1">
    <property type="nucleotide sequence ID" value="NZ_CP043046.1"/>
</dbReference>
<dbReference type="OrthoDB" id="9803623at2"/>
<name>A0A5C0AY04_9BURK</name>
<proteinExistence type="inferred from homology"/>
<keyword evidence="10" id="KW-1185">Reference proteome</keyword>
<protein>
    <submittedName>
        <fullName evidence="9">ABC transporter permease</fullName>
    </submittedName>
</protein>
<evidence type="ECO:0000256" key="1">
    <source>
        <dbReference type="ARBA" id="ARBA00004651"/>
    </source>
</evidence>
<sequence>MTRQVLARLLQLVGVVLAIAVLNFGLLKLLPGDLVDVIASESGSVTAEYVAQLRQLYGLDRSVFQQLLAYVGQLAQGDLGFSFRFGEPVLGLVLDRLPATLALVGTALLVSVVAGVLLGIASARRPHGVVDAALSTLATLGYSAPMFWTALMLIVLFGVRLEWLPIAGLRDISAAYTGWRLVLDLAAHLVLPVLTLSIYYVAVYARLSRAALIETLGEDFIRTARAKGAREQRVIFRHGLRNALLPVVTMLGLQSSALLGGSVVVETVFAWPGLGQLSFEAIKSRDLPVLLAVLLFSAAFVVIANLLVDLALARLDPRIRTRAVKVPADNLSADHLAAVAKEAA</sequence>
<organism evidence="9 10">
    <name type="scientific">Pigmentiphaga aceris</name>
    <dbReference type="NCBI Taxonomy" id="1940612"/>
    <lineage>
        <taxon>Bacteria</taxon>
        <taxon>Pseudomonadati</taxon>
        <taxon>Pseudomonadota</taxon>
        <taxon>Betaproteobacteria</taxon>
        <taxon>Burkholderiales</taxon>
        <taxon>Alcaligenaceae</taxon>
        <taxon>Pigmentiphaga</taxon>
    </lineage>
</organism>
<dbReference type="PROSITE" id="PS50928">
    <property type="entry name" value="ABC_TM1"/>
    <property type="match status" value="1"/>
</dbReference>
<dbReference type="InterPro" id="IPR035906">
    <property type="entry name" value="MetI-like_sf"/>
</dbReference>
<dbReference type="GO" id="GO:0055085">
    <property type="term" value="P:transmembrane transport"/>
    <property type="evidence" value="ECO:0007669"/>
    <property type="project" value="InterPro"/>
</dbReference>
<dbReference type="InterPro" id="IPR000515">
    <property type="entry name" value="MetI-like"/>
</dbReference>